<feature type="signal peptide" evidence="6">
    <location>
        <begin position="1"/>
        <end position="21"/>
    </location>
</feature>
<feature type="coiled-coil region" evidence="5">
    <location>
        <begin position="170"/>
        <end position="197"/>
    </location>
</feature>
<evidence type="ECO:0000259" key="7">
    <source>
        <dbReference type="PROSITE" id="PS50983"/>
    </source>
</evidence>
<dbReference type="KEGG" id="bko:CKF48_20395"/>
<keyword evidence="3" id="KW-0813">Transport</keyword>
<evidence type="ECO:0000313" key="9">
    <source>
        <dbReference type="Proteomes" id="UP000215137"/>
    </source>
</evidence>
<dbReference type="Pfam" id="PF01497">
    <property type="entry name" value="Peripla_BP_2"/>
    <property type="match status" value="1"/>
</dbReference>
<proteinExistence type="inferred from homology"/>
<name>A0A248TMK3_9BACI</name>
<dbReference type="AlphaFoldDB" id="A0A248TMK3"/>
<dbReference type="Proteomes" id="UP000215137">
    <property type="component" value="Chromosome"/>
</dbReference>
<dbReference type="PROSITE" id="PS50983">
    <property type="entry name" value="FE_B12_PBP"/>
    <property type="match status" value="1"/>
</dbReference>
<dbReference type="PROSITE" id="PS51257">
    <property type="entry name" value="PROKAR_LIPOPROTEIN"/>
    <property type="match status" value="1"/>
</dbReference>
<evidence type="ECO:0000256" key="5">
    <source>
        <dbReference type="SAM" id="Coils"/>
    </source>
</evidence>
<evidence type="ECO:0000256" key="4">
    <source>
        <dbReference type="ARBA" id="ARBA00022729"/>
    </source>
</evidence>
<keyword evidence="4 6" id="KW-0732">Signal</keyword>
<dbReference type="GO" id="GO:1901678">
    <property type="term" value="P:iron coordination entity transport"/>
    <property type="evidence" value="ECO:0007669"/>
    <property type="project" value="UniProtKB-ARBA"/>
</dbReference>
<dbReference type="PANTHER" id="PTHR30532:SF1">
    <property type="entry name" value="IRON(3+)-HYDROXAMATE-BINDING PROTEIN FHUD"/>
    <property type="match status" value="1"/>
</dbReference>
<dbReference type="GO" id="GO:0005886">
    <property type="term" value="C:plasma membrane"/>
    <property type="evidence" value="ECO:0007669"/>
    <property type="project" value="UniProtKB-SubCell"/>
</dbReference>
<evidence type="ECO:0000256" key="3">
    <source>
        <dbReference type="ARBA" id="ARBA00022448"/>
    </source>
</evidence>
<protein>
    <submittedName>
        <fullName evidence="8">ABC transporter substrate-binding protein</fullName>
    </submittedName>
</protein>
<comment type="subcellular location">
    <subcellularLocation>
        <location evidence="1">Cell membrane</location>
        <topology evidence="1">Lipid-anchor</topology>
    </subcellularLocation>
</comment>
<dbReference type="EMBL" id="CP022983">
    <property type="protein sequence ID" value="ASV69468.1"/>
    <property type="molecule type" value="Genomic_DNA"/>
</dbReference>
<keyword evidence="5" id="KW-0175">Coiled coil</keyword>
<comment type="similarity">
    <text evidence="2">Belongs to the bacterial solute-binding protein 8 family.</text>
</comment>
<gene>
    <name evidence="8" type="ORF">CKF48_20395</name>
</gene>
<reference evidence="8 9" key="1">
    <citation type="submission" date="2017-08" db="EMBL/GenBank/DDBJ databases">
        <title>Complete Genome Sequence of Bacillus kochii Oregon-R-modENCODE STRAIN BDGP4, isolated from Drosophila melanogaster gut.</title>
        <authorList>
            <person name="Wan K.H."/>
            <person name="Yu C."/>
            <person name="Park S."/>
            <person name="Hammonds A.S."/>
            <person name="Booth B.W."/>
            <person name="Celniker S.E."/>
        </authorList>
    </citation>
    <scope>NUCLEOTIDE SEQUENCE [LARGE SCALE GENOMIC DNA]</scope>
    <source>
        <strain evidence="8 9">BDGP4</strain>
    </source>
</reference>
<dbReference type="OrthoDB" id="2417096at2"/>
<dbReference type="InterPro" id="IPR002491">
    <property type="entry name" value="ABC_transptr_periplasmic_BD"/>
</dbReference>
<evidence type="ECO:0000313" key="8">
    <source>
        <dbReference type="EMBL" id="ASV69468.1"/>
    </source>
</evidence>
<organism evidence="8 9">
    <name type="scientific">Cytobacillus kochii</name>
    <dbReference type="NCBI Taxonomy" id="859143"/>
    <lineage>
        <taxon>Bacteria</taxon>
        <taxon>Bacillati</taxon>
        <taxon>Bacillota</taxon>
        <taxon>Bacilli</taxon>
        <taxon>Bacillales</taxon>
        <taxon>Bacillaceae</taxon>
        <taxon>Cytobacillus</taxon>
    </lineage>
</organism>
<evidence type="ECO:0000256" key="2">
    <source>
        <dbReference type="ARBA" id="ARBA00008814"/>
    </source>
</evidence>
<sequence>MFSFHKKKNLLLIATITTSLALFGCGNEDAENSTNDSNQAAEQTEDRVLTDALGNEVTIPANPERVVATYLEDHLVALGITPIVQWSVANGKQEYLQEYLKDVPTIAHDLPLEAVSSQNPDLIIMDGAGMVEGGKYDQYAKIAPTYVIGEEENSDWRTELETVGKIFGKEDKATEVLKEYEDKAAQVEEELQKDHAGESAAAIWLVNNSLFVVSKDLSAGDVIYNDLGMAVPSVVEEISADATGNWSAISLEKLADMDVDHLFFINSDGEGAEVLSDPLWANIPAVKNENVYEFSRDTGWLYTGTIANTQIIEDVEETILNK</sequence>
<keyword evidence="9" id="KW-1185">Reference proteome</keyword>
<evidence type="ECO:0000256" key="6">
    <source>
        <dbReference type="SAM" id="SignalP"/>
    </source>
</evidence>
<feature type="domain" description="Fe/B12 periplasmic-binding" evidence="7">
    <location>
        <begin position="63"/>
        <end position="322"/>
    </location>
</feature>
<dbReference type="GO" id="GO:0030288">
    <property type="term" value="C:outer membrane-bounded periplasmic space"/>
    <property type="evidence" value="ECO:0007669"/>
    <property type="project" value="TreeGrafter"/>
</dbReference>
<evidence type="ECO:0000256" key="1">
    <source>
        <dbReference type="ARBA" id="ARBA00004193"/>
    </source>
</evidence>
<dbReference type="SUPFAM" id="SSF53807">
    <property type="entry name" value="Helical backbone' metal receptor"/>
    <property type="match status" value="1"/>
</dbReference>
<dbReference type="Gene3D" id="3.40.50.1980">
    <property type="entry name" value="Nitrogenase molybdenum iron protein domain"/>
    <property type="match status" value="2"/>
</dbReference>
<accession>A0A248TMK3</accession>
<dbReference type="InterPro" id="IPR051313">
    <property type="entry name" value="Bact_iron-sidero_bind"/>
</dbReference>
<feature type="chain" id="PRO_5038369304" evidence="6">
    <location>
        <begin position="22"/>
        <end position="322"/>
    </location>
</feature>
<dbReference type="PANTHER" id="PTHR30532">
    <property type="entry name" value="IRON III DICITRATE-BINDING PERIPLASMIC PROTEIN"/>
    <property type="match status" value="1"/>
</dbReference>